<comment type="similarity">
    <text evidence="1">Belongs to the EFR3 family.</text>
</comment>
<protein>
    <submittedName>
        <fullName evidence="5">Ras-GEF domain-containing protein</fullName>
    </submittedName>
</protein>
<evidence type="ECO:0000256" key="2">
    <source>
        <dbReference type="SAM" id="MobiDB-lite"/>
    </source>
</evidence>
<feature type="compositionally biased region" description="Basic residues" evidence="2">
    <location>
        <begin position="447"/>
        <end position="457"/>
    </location>
</feature>
<dbReference type="AlphaFoldDB" id="A0A158R6E7"/>
<name>A0A158R6E7_TAEAS</name>
<dbReference type="Proteomes" id="UP000282613">
    <property type="component" value="Unassembled WGS sequence"/>
</dbReference>
<evidence type="ECO:0000256" key="1">
    <source>
        <dbReference type="ARBA" id="ARBA00010216"/>
    </source>
</evidence>
<evidence type="ECO:0000313" key="3">
    <source>
        <dbReference type="EMBL" id="VDK20243.1"/>
    </source>
</evidence>
<dbReference type="EMBL" id="UYRS01000009">
    <property type="protein sequence ID" value="VDK20243.1"/>
    <property type="molecule type" value="Genomic_DNA"/>
</dbReference>
<dbReference type="SUPFAM" id="SSF48371">
    <property type="entry name" value="ARM repeat"/>
    <property type="match status" value="1"/>
</dbReference>
<reference evidence="5" key="1">
    <citation type="submission" date="2016-04" db="UniProtKB">
        <authorList>
            <consortium name="WormBaseParasite"/>
        </authorList>
    </citation>
    <scope>IDENTIFICATION</scope>
</reference>
<sequence>MSRRLDGRLFFGCGPCRPKWVKVVDNIYTGNSSVICRLYVILGIFKEGIDKLVCHCARKPDKLDNIAKYLHKRLLSDLHHRNYANVNITMEAISALVNTCYRLKLNLFDSSFLKMVLLLLEQDLPELQLLGTKSASQLRYLWCRFSQIEEDAPSYYREYDDLVDHFTRMAYSKLPNEVERKKVRMAGIKGLQGVVRKTARGQLRMNALQSMEKIIPALLFNIHEKPPNDNEADESEPGCQAVFVFKDVVCRASFTNLIPVVSAMITQVIPFLHLDILHFDNHRLWTPSDFPLLVFGYLLDSIKNMQVAHNLVKELIKYLRKSDTRLTTLQRISVVMLIQRETSRFNRGNPRRIFSHKALLGSDGHALGVVGVGDLESSNPPSSFESESASVSLSRSFTLAGSASSSPTPPIETVMMLLGESKPPREKESSKKGKPVSCGDEAIGERQHHHPQPRKRAPLGFSIMPTGGVALTVYIKTPLQQEGAEDWRVFGKKAERYLTGLERQYNCNIMLFDRQSWFRGVPIRKLRIVGTNCQDVLKCKCGLPAFISENLITSEDNYVIDKSVITLAKGAIGPDVFHNFKALLQILRSSIEKTSKGVGADEQRFHDAIMNTIAEFAKNLPDAQKIEILKFILNFDPLPSGRSNSKDYSKPMVKVLVKTMLTVATQYQTVAISNAIDSDFLRLLLHGVALDPDASIRVYVQKILHALIDRHNNASKLLKVRIYPAEEVTNVYTREKPSLQDILFMKKTGYLLTENIFHQMLDPSNKVDNLEHLMCTIGLVALEMGAEEAVLAVQQKTIESNGSLPLPHLCAIHAVLATVMSILVPISPLRESLLSHVQSVIKARRERASYLLPDVAFNRKNTQETYPAQLVISEDMLFCREAVHSALQQAGLDPSNLDVPYQPFDPLKALQSLRVAMLGSSAAMTAAGGGGTGSVTTPGGCASGASEYGSTNRFSGWSTLPGSSNRGAGPGDTFRNGTHLASLDPTCFHQPPRGSTFAASIRVTKALVPEGPRVDEKLGVEVPRPSEHSLDHAVIY</sequence>
<dbReference type="InterPro" id="IPR016024">
    <property type="entry name" value="ARM-type_fold"/>
</dbReference>
<evidence type="ECO:0000313" key="4">
    <source>
        <dbReference type="Proteomes" id="UP000282613"/>
    </source>
</evidence>
<dbReference type="STRING" id="60517.A0A158R6E7"/>
<dbReference type="GO" id="GO:0005886">
    <property type="term" value="C:plasma membrane"/>
    <property type="evidence" value="ECO:0007669"/>
    <property type="project" value="TreeGrafter"/>
</dbReference>
<dbReference type="PANTHER" id="PTHR12444:SF8">
    <property type="entry name" value="PROTEIN EFR3 HOMOLOG CMP44E"/>
    <property type="match status" value="1"/>
</dbReference>
<evidence type="ECO:0000313" key="5">
    <source>
        <dbReference type="WBParaSite" id="TASK_0000010401-mRNA-1"/>
    </source>
</evidence>
<dbReference type="GO" id="GO:0072659">
    <property type="term" value="P:protein localization to plasma membrane"/>
    <property type="evidence" value="ECO:0007669"/>
    <property type="project" value="TreeGrafter"/>
</dbReference>
<keyword evidence="4" id="KW-1185">Reference proteome</keyword>
<dbReference type="InterPro" id="IPR051851">
    <property type="entry name" value="EFR3_Homologs"/>
</dbReference>
<dbReference type="InterPro" id="IPR049152">
    <property type="entry name" value="EFR3-like_ARM"/>
</dbReference>
<dbReference type="OrthoDB" id="19232at2759"/>
<organism evidence="5">
    <name type="scientific">Taenia asiatica</name>
    <name type="common">Asian tapeworm</name>
    <dbReference type="NCBI Taxonomy" id="60517"/>
    <lineage>
        <taxon>Eukaryota</taxon>
        <taxon>Metazoa</taxon>
        <taxon>Spiralia</taxon>
        <taxon>Lophotrochozoa</taxon>
        <taxon>Platyhelminthes</taxon>
        <taxon>Cestoda</taxon>
        <taxon>Eucestoda</taxon>
        <taxon>Cyclophyllidea</taxon>
        <taxon>Taeniidae</taxon>
        <taxon>Taenia</taxon>
    </lineage>
</organism>
<accession>A0A158R6E7</accession>
<dbReference type="Pfam" id="PF21052">
    <property type="entry name" value="EFR3_ARM"/>
    <property type="match status" value="1"/>
</dbReference>
<dbReference type="WBParaSite" id="TASK_0000010401-mRNA-1">
    <property type="protein sequence ID" value="TASK_0000010401-mRNA-1"/>
    <property type="gene ID" value="TASK_0000010401"/>
</dbReference>
<gene>
    <name evidence="3" type="ORF">TASK_LOCUS105</name>
</gene>
<feature type="region of interest" description="Disordered" evidence="2">
    <location>
        <begin position="421"/>
        <end position="459"/>
    </location>
</feature>
<feature type="compositionally biased region" description="Basic and acidic residues" evidence="2">
    <location>
        <begin position="422"/>
        <end position="431"/>
    </location>
</feature>
<reference evidence="3 4" key="2">
    <citation type="submission" date="2018-11" db="EMBL/GenBank/DDBJ databases">
        <authorList>
            <consortium name="Pathogen Informatics"/>
        </authorList>
    </citation>
    <scope>NUCLEOTIDE SEQUENCE [LARGE SCALE GENOMIC DNA]</scope>
</reference>
<proteinExistence type="inferred from homology"/>
<dbReference type="PANTHER" id="PTHR12444">
    <property type="entry name" value="PROTEIN EFR3 HOMOLOG CMP44E"/>
    <property type="match status" value="1"/>
</dbReference>